<evidence type="ECO:0000256" key="1">
    <source>
        <dbReference type="ARBA" id="ARBA00001362"/>
    </source>
</evidence>
<comment type="catalytic activity">
    <reaction evidence="1 9">
        <text>D-alanyl-D-alanine + H2O = 2 D-alanine</text>
        <dbReference type="Rhea" id="RHEA:20661"/>
        <dbReference type="ChEBI" id="CHEBI:15377"/>
        <dbReference type="ChEBI" id="CHEBI:57416"/>
        <dbReference type="ChEBI" id="CHEBI:57822"/>
        <dbReference type="EC" id="3.4.13.22"/>
    </reaction>
</comment>
<evidence type="ECO:0000256" key="4">
    <source>
        <dbReference type="ARBA" id="ARBA00022801"/>
    </source>
</evidence>
<dbReference type="Gene3D" id="3.30.1380.10">
    <property type="match status" value="1"/>
</dbReference>
<feature type="active site" description="Proton donor/acceptor" evidence="9">
    <location>
        <position position="242"/>
    </location>
</feature>
<dbReference type="PANTHER" id="PTHR43126:SF1">
    <property type="entry name" value="D-ALANYL-D-ALANINE DIPEPTIDASE"/>
    <property type="match status" value="1"/>
</dbReference>
<dbReference type="PROSITE" id="PS51257">
    <property type="entry name" value="PROKAR_LIPOPROTEIN"/>
    <property type="match status" value="1"/>
</dbReference>
<name>A0A0I9VJA6_9MYCO</name>
<dbReference type="PATRIC" id="fig|29311.18.peg.815"/>
<evidence type="ECO:0000313" key="11">
    <source>
        <dbReference type="EMBL" id="KLO38699.1"/>
    </source>
</evidence>
<dbReference type="InterPro" id="IPR009045">
    <property type="entry name" value="Zn_M74/Hedgehog-like"/>
</dbReference>
<dbReference type="PANTHER" id="PTHR43126">
    <property type="entry name" value="D-ALANYL-D-ALANINE DIPEPTIDASE"/>
    <property type="match status" value="1"/>
</dbReference>
<feature type="binding site" evidence="9">
    <location>
        <position position="173"/>
    </location>
    <ligand>
        <name>Zn(2+)</name>
        <dbReference type="ChEBI" id="CHEBI:29105"/>
        <note>catalytic</note>
    </ligand>
</feature>
<keyword evidence="6 9" id="KW-0224">Dipeptidase</keyword>
<keyword evidence="2 9" id="KW-0645">Protease</keyword>
<dbReference type="GO" id="GO:0071555">
    <property type="term" value="P:cell wall organization"/>
    <property type="evidence" value="ECO:0007669"/>
    <property type="project" value="UniProtKB-KW"/>
</dbReference>
<dbReference type="EMBL" id="LDPR01000002">
    <property type="protein sequence ID" value="KLO38699.1"/>
    <property type="molecule type" value="Genomic_DNA"/>
</dbReference>
<dbReference type="SUPFAM" id="SSF55166">
    <property type="entry name" value="Hedgehog/DD-peptidase"/>
    <property type="match status" value="1"/>
</dbReference>
<feature type="binding site" evidence="9">
    <location>
        <position position="166"/>
    </location>
    <ligand>
        <name>Zn(2+)</name>
        <dbReference type="ChEBI" id="CHEBI:29105"/>
        <note>catalytic</note>
    </ligand>
</feature>
<feature type="signal peptide" evidence="10">
    <location>
        <begin position="1"/>
        <end position="23"/>
    </location>
</feature>
<dbReference type="HAMAP" id="MF_01924">
    <property type="entry name" value="A_A_dipeptidase"/>
    <property type="match status" value="1"/>
</dbReference>
<reference evidence="11 12" key="1">
    <citation type="submission" date="2015-05" db="EMBL/GenBank/DDBJ databases">
        <title>Genome sequence of Mycobacterium haemophilum.</title>
        <authorList>
            <person name="Greninger A.L."/>
            <person name="Cunningham G."/>
            <person name="Miller S."/>
        </authorList>
    </citation>
    <scope>NUCLEOTIDE SEQUENCE [LARGE SCALE GENOMIC DNA]</scope>
    <source>
        <strain evidence="12">UC1</strain>
    </source>
</reference>
<comment type="similarity">
    <text evidence="9">Belongs to the peptidase M15D family.</text>
</comment>
<organism evidence="11 12">
    <name type="scientific">Mycobacterium haemophilum</name>
    <dbReference type="NCBI Taxonomy" id="29311"/>
    <lineage>
        <taxon>Bacteria</taxon>
        <taxon>Bacillati</taxon>
        <taxon>Actinomycetota</taxon>
        <taxon>Actinomycetes</taxon>
        <taxon>Mycobacteriales</taxon>
        <taxon>Mycobacteriaceae</taxon>
        <taxon>Mycobacterium</taxon>
    </lineage>
</organism>
<keyword evidence="4 9" id="KW-0378">Hydrolase</keyword>
<comment type="caution">
    <text evidence="11">The sequence shown here is derived from an EMBL/GenBank/DDBJ whole genome shotgun (WGS) entry which is preliminary data.</text>
</comment>
<evidence type="ECO:0000256" key="2">
    <source>
        <dbReference type="ARBA" id="ARBA00022670"/>
    </source>
</evidence>
<dbReference type="InterPro" id="IPR000755">
    <property type="entry name" value="A_A_dipeptidase"/>
</dbReference>
<dbReference type="GO" id="GO:0006508">
    <property type="term" value="P:proteolysis"/>
    <property type="evidence" value="ECO:0007669"/>
    <property type="project" value="UniProtKB-KW"/>
</dbReference>
<dbReference type="EC" id="3.4.13.22" evidence="9"/>
<keyword evidence="7 9" id="KW-0482">Metalloprotease</keyword>
<dbReference type="RefSeq" id="WP_047315268.1">
    <property type="nucleotide sequence ID" value="NZ_LDPQ01000011.1"/>
</dbReference>
<dbReference type="Pfam" id="PF01427">
    <property type="entry name" value="Peptidase_M15"/>
    <property type="match status" value="1"/>
</dbReference>
<dbReference type="STRING" id="1202450.B586_05625"/>
<dbReference type="GO" id="GO:0008270">
    <property type="term" value="F:zinc ion binding"/>
    <property type="evidence" value="ECO:0007669"/>
    <property type="project" value="UniProtKB-UniRule"/>
</dbReference>
<evidence type="ECO:0000256" key="8">
    <source>
        <dbReference type="ARBA" id="ARBA00023316"/>
    </source>
</evidence>
<dbReference type="OrthoDB" id="9801430at2"/>
<evidence type="ECO:0000256" key="7">
    <source>
        <dbReference type="ARBA" id="ARBA00023049"/>
    </source>
</evidence>
<keyword evidence="5 9" id="KW-0862">Zinc</keyword>
<feature type="chain" id="PRO_5005236904" description="D-alanyl-D-alanine dipeptidase" evidence="10">
    <location>
        <begin position="24"/>
        <end position="263"/>
    </location>
</feature>
<evidence type="ECO:0000256" key="3">
    <source>
        <dbReference type="ARBA" id="ARBA00022723"/>
    </source>
</evidence>
<dbReference type="GO" id="GO:0160237">
    <property type="term" value="F:D-Ala-D-Ala dipeptidase activity"/>
    <property type="evidence" value="ECO:0007669"/>
    <property type="project" value="UniProtKB-EC"/>
</dbReference>
<keyword evidence="12" id="KW-1185">Reference proteome</keyword>
<dbReference type="Proteomes" id="UP000036334">
    <property type="component" value="Unassembled WGS sequence"/>
</dbReference>
<keyword evidence="8" id="KW-0961">Cell wall biogenesis/degradation</keyword>
<evidence type="ECO:0000256" key="10">
    <source>
        <dbReference type="SAM" id="SignalP"/>
    </source>
</evidence>
<feature type="site" description="Transition state stabilizer" evidence="9">
    <location>
        <position position="138"/>
    </location>
</feature>
<keyword evidence="10" id="KW-0732">Signal</keyword>
<proteinExistence type="inferred from homology"/>
<comment type="function">
    <text evidence="9">Catalyzes hydrolysis of the D-alanyl-D-alanine dipeptide.</text>
</comment>
<gene>
    <name evidence="11" type="ORF">ABH38_03615</name>
</gene>
<dbReference type="AlphaFoldDB" id="A0A0I9VJA6"/>
<evidence type="ECO:0000256" key="9">
    <source>
        <dbReference type="HAMAP-Rule" id="MF_01924"/>
    </source>
</evidence>
<feature type="binding site" evidence="9">
    <location>
        <position position="245"/>
    </location>
    <ligand>
        <name>Zn(2+)</name>
        <dbReference type="ChEBI" id="CHEBI:29105"/>
        <note>catalytic</note>
    </ligand>
</feature>
<sequence length="263" mass="27803">MRMVRRFRLLAIVAGLVAVSAAACDAVHGSRVSSGFSSQPRTVTAVPVQPADTTVPSGPRVPPVSAAARAAGFVDVRSVVPDAIIDLRYATPRNVTGARLYPADARCLVHQSMAQGLAAAAAVLRPRGQVFVFWDCYRPHDIQVKLFDVVSNPAWVAPPGRYAHSHEVGRSVDVTFASAQQQCPAERQEGGLCLGDMGTDFDDFSSGAKAFATQDVTAEAQANRAHLRAAMSAGGLSVYAGEWWHFDGPGAGVDHPILNVSVD</sequence>
<evidence type="ECO:0000256" key="5">
    <source>
        <dbReference type="ARBA" id="ARBA00022833"/>
    </source>
</evidence>
<accession>A0A0I9VJA6</accession>
<evidence type="ECO:0000313" key="12">
    <source>
        <dbReference type="Proteomes" id="UP000036334"/>
    </source>
</evidence>
<evidence type="ECO:0000256" key="6">
    <source>
        <dbReference type="ARBA" id="ARBA00022997"/>
    </source>
</evidence>
<protein>
    <recommendedName>
        <fullName evidence="9">D-alanyl-D-alanine dipeptidase</fullName>
        <shortName evidence="9">D-Ala-D-Ala dipeptidase</shortName>
        <ecNumber evidence="9">3.4.13.22</ecNumber>
    </recommendedName>
</protein>
<keyword evidence="3 9" id="KW-0479">Metal-binding</keyword>
<comment type="cofactor">
    <cofactor evidence="9">
        <name>Zn(2+)</name>
        <dbReference type="ChEBI" id="CHEBI:29105"/>
    </cofactor>
    <text evidence="9">Binds 1 zinc ion per subunit.</text>
</comment>
<dbReference type="GO" id="GO:0008237">
    <property type="term" value="F:metallopeptidase activity"/>
    <property type="evidence" value="ECO:0007669"/>
    <property type="project" value="UniProtKB-KW"/>
</dbReference>